<dbReference type="AlphaFoldDB" id="A0A554W5M9"/>
<feature type="domain" description="Uracil-DNA glycosylase-like" evidence="1">
    <location>
        <begin position="12"/>
        <end position="162"/>
    </location>
</feature>
<name>A0A554W5M9_9BURK</name>
<dbReference type="Proteomes" id="UP000315736">
    <property type="component" value="Unassembled WGS sequence"/>
</dbReference>
<dbReference type="Gene3D" id="3.40.470.10">
    <property type="entry name" value="Uracil-DNA glycosylase-like domain"/>
    <property type="match status" value="1"/>
</dbReference>
<organism evidence="2 3">
    <name type="scientific">Tepidimonas alkaliphilus</name>
    <dbReference type="NCBI Taxonomy" id="2588942"/>
    <lineage>
        <taxon>Bacteria</taxon>
        <taxon>Pseudomonadati</taxon>
        <taxon>Pseudomonadota</taxon>
        <taxon>Betaproteobacteria</taxon>
        <taxon>Burkholderiales</taxon>
        <taxon>Tepidimonas</taxon>
    </lineage>
</organism>
<dbReference type="SUPFAM" id="SSF52141">
    <property type="entry name" value="Uracil-DNA glycosylase-like"/>
    <property type="match status" value="1"/>
</dbReference>
<dbReference type="SMART" id="SM00986">
    <property type="entry name" value="UDG"/>
    <property type="match status" value="1"/>
</dbReference>
<dbReference type="NCBIfam" id="TIGR04274">
    <property type="entry name" value="hypoxanDNAglyco"/>
    <property type="match status" value="1"/>
</dbReference>
<dbReference type="CDD" id="cd10032">
    <property type="entry name" value="UDG-F6_HDG"/>
    <property type="match status" value="1"/>
</dbReference>
<protein>
    <submittedName>
        <fullName evidence="2">DNA-deoxyinosine glycosylase</fullName>
    </submittedName>
</protein>
<reference evidence="2 3" key="1">
    <citation type="submission" date="2019-07" db="EMBL/GenBank/DDBJ databases">
        <title>Tepidimonas alkaliphilus YIM 72238 draft genome.</title>
        <authorList>
            <person name="Da Costa M.S."/>
            <person name="Froufe H.J.C."/>
            <person name="Egas C."/>
            <person name="Albuquerque L."/>
        </authorList>
    </citation>
    <scope>NUCLEOTIDE SEQUENCE [LARGE SCALE GENOMIC DNA]</scope>
    <source>
        <strain evidence="2 3">YIM 72238</strain>
    </source>
</reference>
<proteinExistence type="predicted"/>
<dbReference type="InterPro" id="IPR036895">
    <property type="entry name" value="Uracil-DNA_glycosylase-like_sf"/>
</dbReference>
<dbReference type="OrthoDB" id="9799921at2"/>
<evidence type="ECO:0000259" key="1">
    <source>
        <dbReference type="SMART" id="SM00986"/>
    </source>
</evidence>
<dbReference type="InterPro" id="IPR005122">
    <property type="entry name" value="Uracil-DNA_glycosylase-like"/>
</dbReference>
<keyword evidence="3" id="KW-1185">Reference proteome</keyword>
<accession>A0A554W5M9</accession>
<comment type="caution">
    <text evidence="2">The sequence shown here is derived from an EMBL/GenBank/DDBJ whole genome shotgun (WGS) entry which is preliminary data.</text>
</comment>
<dbReference type="InterPro" id="IPR026353">
    <property type="entry name" value="Hypoxan-DNA_Glyclase"/>
</dbReference>
<dbReference type="Pfam" id="PF03167">
    <property type="entry name" value="UDG"/>
    <property type="match status" value="1"/>
</dbReference>
<evidence type="ECO:0000313" key="3">
    <source>
        <dbReference type="Proteomes" id="UP000315736"/>
    </source>
</evidence>
<dbReference type="EMBL" id="VJNB01000010">
    <property type="protein sequence ID" value="TSE18870.1"/>
    <property type="molecule type" value="Genomic_DNA"/>
</dbReference>
<evidence type="ECO:0000313" key="2">
    <source>
        <dbReference type="EMBL" id="TSE18870.1"/>
    </source>
</evidence>
<gene>
    <name evidence="2" type="ORF">Talka_01900</name>
</gene>
<dbReference type="SMART" id="SM00987">
    <property type="entry name" value="UreE_C"/>
    <property type="match status" value="1"/>
</dbReference>
<sequence length="215" mass="22797">MSGGADWLHGLPPVLDARTRVVVLGSFPGVASLQARQYYAHPRNQFWPILARLLGVPLPALPYEERLAALLAHGIGLWDVYARCVRPGSLDRAIEQAEPNDLALLRQRCPQLRAVLHNGGESARHARRTRALGVAVERLPSTSPANASWTLPRKLAAWAQALAAHGVPLAGWLPQAEEGVALDPGPNAPAAGWDPQVAVCPGEGTVAAASRGGRA</sequence>